<dbReference type="GO" id="GO:0004643">
    <property type="term" value="F:phosphoribosylaminoimidazolecarboxamide formyltransferase activity"/>
    <property type="evidence" value="ECO:0007669"/>
    <property type="project" value="InterPro"/>
</dbReference>
<evidence type="ECO:0000256" key="7">
    <source>
        <dbReference type="ARBA" id="ARBA00023268"/>
    </source>
</evidence>
<evidence type="ECO:0000259" key="8">
    <source>
        <dbReference type="PROSITE" id="PS51855"/>
    </source>
</evidence>
<evidence type="ECO:0000256" key="1">
    <source>
        <dbReference type="ARBA" id="ARBA00004844"/>
    </source>
</evidence>
<feature type="domain" description="MGS-like" evidence="8">
    <location>
        <begin position="1"/>
        <end position="145"/>
    </location>
</feature>
<dbReference type="SMART" id="SM00851">
    <property type="entry name" value="MGS"/>
    <property type="match status" value="1"/>
</dbReference>
<dbReference type="AlphaFoldDB" id="A0A1G2CMK7"/>
<dbReference type="GO" id="GO:0003937">
    <property type="term" value="F:IMP cyclohydrolase activity"/>
    <property type="evidence" value="ECO:0007669"/>
    <property type="project" value="InterPro"/>
</dbReference>
<dbReference type="PANTHER" id="PTHR11692">
    <property type="entry name" value="BIFUNCTIONAL PURINE BIOSYNTHESIS PROTEIN PURH"/>
    <property type="match status" value="1"/>
</dbReference>
<proteinExistence type="inferred from homology"/>
<dbReference type="UniPathway" id="UPA00074">
    <property type="reaction ID" value="UER00133"/>
</dbReference>
<dbReference type="InterPro" id="IPR024051">
    <property type="entry name" value="AICAR_Tfase_dup_dom_sf"/>
</dbReference>
<comment type="similarity">
    <text evidence="3">Belongs to the PurH family.</text>
</comment>
<keyword evidence="7" id="KW-0511">Multifunctional enzyme</keyword>
<dbReference type="InterPro" id="IPR016193">
    <property type="entry name" value="Cytidine_deaminase-like"/>
</dbReference>
<comment type="pathway">
    <text evidence="2">Purine metabolism; IMP biosynthesis via de novo pathway; 5-formamido-1-(5-phospho-D-ribosyl)imidazole-4-carboxamide from 5-amino-1-(5-phospho-D-ribosyl)imidazole-4-carboxamide (10-formyl THF route): step 1/1.</text>
</comment>
<dbReference type="InterPro" id="IPR002695">
    <property type="entry name" value="PurH-like"/>
</dbReference>
<dbReference type="Gene3D" id="3.40.140.20">
    <property type="match status" value="2"/>
</dbReference>
<reference evidence="9 10" key="1">
    <citation type="journal article" date="2016" name="Nat. Commun.">
        <title>Thousands of microbial genomes shed light on interconnected biogeochemical processes in an aquifer system.</title>
        <authorList>
            <person name="Anantharaman K."/>
            <person name="Brown C.T."/>
            <person name="Hug L.A."/>
            <person name="Sharon I."/>
            <person name="Castelle C.J."/>
            <person name="Probst A.J."/>
            <person name="Thomas B.C."/>
            <person name="Singh A."/>
            <person name="Wilkins M.J."/>
            <person name="Karaoz U."/>
            <person name="Brodie E.L."/>
            <person name="Williams K.H."/>
            <person name="Hubbard S.S."/>
            <person name="Banfield J.F."/>
        </authorList>
    </citation>
    <scope>NUCLEOTIDE SEQUENCE [LARGE SCALE GENOMIC DNA]</scope>
</reference>
<sequence length="573" mass="61726">MAIPKKTALISVYHKEGIVEFARELKKLGWDILASGGTAKHLREAGVEVVDIADKVGKPILGHRVVTLSREVHAGILAKDTPEQNKELEEQGIARIDLVCVDLYPLEAEIGKGSAREAVIEMTDIGGPTMLRSAAKGGRIVICDPRDREDVIKRLNENSLDEPFVQSLAAKAEFVVAKYCLASAEYLSGKKYGGLVGERTAECLYGENAWQTPAGLYTVRSDDPLALDKFTLIEGTSPSYNNWIDLDRSLQTLTHIEAAFEAGGTAKQFSFYAVGVKHGNPCGAAYGASEEEVLQKVIAGDPRAIMGGLVIVNFKIEAGHAEILTTHLVESGRRILDAIAAPGFSPEAIELLRRKKDKCRFLANEHLADANLPRRSLSEADRSRAEAGGEMLAREPRVRQVRGGFLVQPNYTFVLNMRDSAVVRYGAETPGIESDLALAWAVGSTSNSNTITLVRGGMLLGNGVGQQDRVGAAKLAVARAENSALSRSPRWGLDEAGRSHEAKAENPTRGAVAYSDSFFPFPDGPQVLIDAGITAILATSGSVNDKDTIALCEKTGVTLYMIPDKMARGFFGH</sequence>
<evidence type="ECO:0000256" key="3">
    <source>
        <dbReference type="ARBA" id="ARBA00007667"/>
    </source>
</evidence>
<comment type="caution">
    <text evidence="9">The sequence shown here is derived from an EMBL/GenBank/DDBJ whole genome shotgun (WGS) entry which is preliminary data.</text>
</comment>
<organism evidence="9 10">
    <name type="scientific">Candidatus Liptonbacteria bacterium RIFCSPLOWO2_01_FULL_53_13</name>
    <dbReference type="NCBI Taxonomy" id="1798651"/>
    <lineage>
        <taxon>Bacteria</taxon>
        <taxon>Candidatus Liptoniibacteriota</taxon>
    </lineage>
</organism>
<dbReference type="SUPFAM" id="SSF53927">
    <property type="entry name" value="Cytidine deaminase-like"/>
    <property type="match status" value="1"/>
</dbReference>
<dbReference type="PROSITE" id="PS51855">
    <property type="entry name" value="MGS"/>
    <property type="match status" value="1"/>
</dbReference>
<keyword evidence="5" id="KW-0658">Purine biosynthesis</keyword>
<evidence type="ECO:0000256" key="5">
    <source>
        <dbReference type="ARBA" id="ARBA00022755"/>
    </source>
</evidence>
<dbReference type="SUPFAM" id="SSF52335">
    <property type="entry name" value="Methylglyoxal synthase-like"/>
    <property type="match status" value="1"/>
</dbReference>
<dbReference type="InterPro" id="IPR011607">
    <property type="entry name" value="MGS-like_dom"/>
</dbReference>
<dbReference type="InterPro" id="IPR036914">
    <property type="entry name" value="MGS-like_dom_sf"/>
</dbReference>
<dbReference type="PIRSF" id="PIRSF000414">
    <property type="entry name" value="AICARFT_IMPCHas"/>
    <property type="match status" value="1"/>
</dbReference>
<dbReference type="SMART" id="SM00798">
    <property type="entry name" value="AICARFT_IMPCHas"/>
    <property type="match status" value="1"/>
</dbReference>
<accession>A0A1G2CMK7</accession>
<keyword evidence="6" id="KW-0378">Hydrolase</keyword>
<dbReference type="Proteomes" id="UP000178348">
    <property type="component" value="Unassembled WGS sequence"/>
</dbReference>
<dbReference type="Gene3D" id="3.40.50.1380">
    <property type="entry name" value="Methylglyoxal synthase-like domain"/>
    <property type="match status" value="1"/>
</dbReference>
<keyword evidence="4" id="KW-0808">Transferase</keyword>
<comment type="pathway">
    <text evidence="1">Purine metabolism; IMP biosynthesis via de novo pathway; IMP from 5-formamido-1-(5-phospho-D-ribosyl)imidazole-4-carboxamide: step 1/1.</text>
</comment>
<name>A0A1G2CMK7_9BACT</name>
<gene>
    <name evidence="9" type="ORF">A2946_02810</name>
</gene>
<dbReference type="GO" id="GO:0006189">
    <property type="term" value="P:'de novo' IMP biosynthetic process"/>
    <property type="evidence" value="ECO:0007669"/>
    <property type="project" value="UniProtKB-UniPathway"/>
</dbReference>
<evidence type="ECO:0000256" key="2">
    <source>
        <dbReference type="ARBA" id="ARBA00004954"/>
    </source>
</evidence>
<dbReference type="Pfam" id="PF02142">
    <property type="entry name" value="MGS"/>
    <property type="match status" value="1"/>
</dbReference>
<dbReference type="Pfam" id="PF01808">
    <property type="entry name" value="AICARFT_IMPCHas"/>
    <property type="match status" value="1"/>
</dbReference>
<evidence type="ECO:0000256" key="6">
    <source>
        <dbReference type="ARBA" id="ARBA00022801"/>
    </source>
</evidence>
<evidence type="ECO:0000313" key="9">
    <source>
        <dbReference type="EMBL" id="OGZ02477.1"/>
    </source>
</evidence>
<evidence type="ECO:0000256" key="4">
    <source>
        <dbReference type="ARBA" id="ARBA00022679"/>
    </source>
</evidence>
<protein>
    <recommendedName>
        <fullName evidence="8">MGS-like domain-containing protein</fullName>
    </recommendedName>
</protein>
<evidence type="ECO:0000313" key="10">
    <source>
        <dbReference type="Proteomes" id="UP000178348"/>
    </source>
</evidence>
<dbReference type="PANTHER" id="PTHR11692:SF0">
    <property type="entry name" value="BIFUNCTIONAL PURINE BIOSYNTHESIS PROTEIN ATIC"/>
    <property type="match status" value="1"/>
</dbReference>
<dbReference type="GO" id="GO:0005829">
    <property type="term" value="C:cytosol"/>
    <property type="evidence" value="ECO:0007669"/>
    <property type="project" value="TreeGrafter"/>
</dbReference>
<dbReference type="EMBL" id="MHLB01000011">
    <property type="protein sequence ID" value="OGZ02477.1"/>
    <property type="molecule type" value="Genomic_DNA"/>
</dbReference>